<evidence type="ECO:0000313" key="3">
    <source>
        <dbReference type="Proteomes" id="UP001500979"/>
    </source>
</evidence>
<dbReference type="EMBL" id="BAAAUX010000017">
    <property type="protein sequence ID" value="GAA2803186.1"/>
    <property type="molecule type" value="Genomic_DNA"/>
</dbReference>
<dbReference type="Gene3D" id="1.10.260.40">
    <property type="entry name" value="lambda repressor-like DNA-binding domains"/>
    <property type="match status" value="1"/>
</dbReference>
<gene>
    <name evidence="2" type="ORF">GCM10010470_42850</name>
</gene>
<dbReference type="Proteomes" id="UP001500979">
    <property type="component" value="Unassembled WGS sequence"/>
</dbReference>
<keyword evidence="3" id="KW-1185">Reference proteome</keyword>
<proteinExistence type="predicted"/>
<dbReference type="PROSITE" id="PS50943">
    <property type="entry name" value="HTH_CROC1"/>
    <property type="match status" value="1"/>
</dbReference>
<organism evidence="2 3">
    <name type="scientific">Saccharopolyspora taberi</name>
    <dbReference type="NCBI Taxonomy" id="60895"/>
    <lineage>
        <taxon>Bacteria</taxon>
        <taxon>Bacillati</taxon>
        <taxon>Actinomycetota</taxon>
        <taxon>Actinomycetes</taxon>
        <taxon>Pseudonocardiales</taxon>
        <taxon>Pseudonocardiaceae</taxon>
        <taxon>Saccharopolyspora</taxon>
    </lineage>
</organism>
<reference evidence="2 3" key="1">
    <citation type="journal article" date="2019" name="Int. J. Syst. Evol. Microbiol.">
        <title>The Global Catalogue of Microorganisms (GCM) 10K type strain sequencing project: providing services to taxonomists for standard genome sequencing and annotation.</title>
        <authorList>
            <consortium name="The Broad Institute Genomics Platform"/>
            <consortium name="The Broad Institute Genome Sequencing Center for Infectious Disease"/>
            <person name="Wu L."/>
            <person name="Ma J."/>
        </authorList>
    </citation>
    <scope>NUCLEOTIDE SEQUENCE [LARGE SCALE GENOMIC DNA]</scope>
    <source>
        <strain evidence="2 3">JCM 9383</strain>
    </source>
</reference>
<dbReference type="Pfam" id="PF01381">
    <property type="entry name" value="HTH_3"/>
    <property type="match status" value="1"/>
</dbReference>
<dbReference type="Gene3D" id="1.25.40.10">
    <property type="entry name" value="Tetratricopeptide repeat domain"/>
    <property type="match status" value="1"/>
</dbReference>
<dbReference type="InterPro" id="IPR011990">
    <property type="entry name" value="TPR-like_helical_dom_sf"/>
</dbReference>
<name>A0ABN3VHD0_9PSEU</name>
<dbReference type="SUPFAM" id="SSF48452">
    <property type="entry name" value="TPR-like"/>
    <property type="match status" value="1"/>
</dbReference>
<dbReference type="InterPro" id="IPR001387">
    <property type="entry name" value="Cro/C1-type_HTH"/>
</dbReference>
<dbReference type="SMART" id="SM00530">
    <property type="entry name" value="HTH_XRE"/>
    <property type="match status" value="1"/>
</dbReference>
<evidence type="ECO:0000259" key="1">
    <source>
        <dbReference type="PROSITE" id="PS50943"/>
    </source>
</evidence>
<dbReference type="InterPro" id="IPR010982">
    <property type="entry name" value="Lambda_DNA-bd_dom_sf"/>
</dbReference>
<sequence length="420" mass="45392">MPQRRAELAAARRAVGHTQEALAHRLGLDVSSVARWERGVAMPSPSVRRALARELAVPLGELDALLGSTAEETTDPTAADRLIRDRWSRAERDELVSALAVGANPALTRQGAVRVAHHWLVTDSPMSVESPERGHRRLGTGTVERIDARVRHLRDADDVLPGGELHQIIRSELAATTGMLRGAHYGDATGRRLLAAIAQLCELAGWSTADAGQEVAAENYYLRGIGAAHAAGDQVLAAHLVSSLAYHLAESGHGADAVLLARSALARVRGRELAPAVRALLHARLAWAHAKAGNRAESRAAMDRAQEHHAGRGADDPEPDWVYWLTAEQMDIIVGRCDTALGRPDTARDRIDAAIRKCDPRHAREYALYTTWLAEAHLRAHDTERALALAAQAQRIDASIASSFSHRAVAGLSKLLAVRR</sequence>
<feature type="domain" description="HTH cro/C1-type" evidence="1">
    <location>
        <begin position="8"/>
        <end position="62"/>
    </location>
</feature>
<comment type="caution">
    <text evidence="2">The sequence shown here is derived from an EMBL/GenBank/DDBJ whole genome shotgun (WGS) entry which is preliminary data.</text>
</comment>
<protein>
    <recommendedName>
        <fullName evidence="1">HTH cro/C1-type domain-containing protein</fullName>
    </recommendedName>
</protein>
<accession>A0ABN3VHD0</accession>
<dbReference type="CDD" id="cd00093">
    <property type="entry name" value="HTH_XRE"/>
    <property type="match status" value="1"/>
</dbReference>
<dbReference type="SUPFAM" id="SSF47413">
    <property type="entry name" value="lambda repressor-like DNA-binding domains"/>
    <property type="match status" value="1"/>
</dbReference>
<dbReference type="RefSeq" id="WP_344682403.1">
    <property type="nucleotide sequence ID" value="NZ_BAAAUX010000017.1"/>
</dbReference>
<evidence type="ECO:0000313" key="2">
    <source>
        <dbReference type="EMBL" id="GAA2803186.1"/>
    </source>
</evidence>